<reference evidence="1 2" key="1">
    <citation type="submission" date="2020-07" db="EMBL/GenBank/DDBJ databases">
        <title>Sequencing the genomes of 1000 actinobacteria strains.</title>
        <authorList>
            <person name="Klenk H.-P."/>
        </authorList>
    </citation>
    <scope>NUCLEOTIDE SEQUENCE [LARGE SCALE GENOMIC DNA]</scope>
    <source>
        <strain evidence="1 2">DSM 42178</strain>
    </source>
</reference>
<dbReference type="RefSeq" id="WP_179814023.1">
    <property type="nucleotide sequence ID" value="NZ_JACBZD010000001.1"/>
</dbReference>
<evidence type="ECO:0000313" key="1">
    <source>
        <dbReference type="EMBL" id="NYI05255.1"/>
    </source>
</evidence>
<protein>
    <submittedName>
        <fullName evidence="1">Uncharacterized protein</fullName>
    </submittedName>
</protein>
<keyword evidence="2" id="KW-1185">Reference proteome</keyword>
<sequence length="201" mass="21358">MTEPTATPSTVVVTGWRPCLVEGLGQCWEYAQERDGEPHAHVIPQAAFEWRAAEYGIDDITEITEMLLLEPFLPSDAPPPVTYLDEPVDQPAAPGTAAARAALADGTETAPLPGPDLVREPPEVNLARQRARLAAVRGAVTVVMPAAPVAARAATSDVPAAPAIDPEKVAAKARYLELRRRLASGGALTEAEAEELRRFAP</sequence>
<comment type="caution">
    <text evidence="1">The sequence shown here is derived from an EMBL/GenBank/DDBJ whole genome shotgun (WGS) entry which is preliminary data.</text>
</comment>
<accession>A0A852ZTS6</accession>
<dbReference type="Proteomes" id="UP000567795">
    <property type="component" value="Unassembled WGS sequence"/>
</dbReference>
<proteinExistence type="predicted"/>
<organism evidence="1 2">
    <name type="scientific">Allostreptomyces psammosilenae</name>
    <dbReference type="NCBI Taxonomy" id="1892865"/>
    <lineage>
        <taxon>Bacteria</taxon>
        <taxon>Bacillati</taxon>
        <taxon>Actinomycetota</taxon>
        <taxon>Actinomycetes</taxon>
        <taxon>Kitasatosporales</taxon>
        <taxon>Streptomycetaceae</taxon>
        <taxon>Allostreptomyces</taxon>
    </lineage>
</organism>
<dbReference type="EMBL" id="JACBZD010000001">
    <property type="protein sequence ID" value="NYI05255.1"/>
    <property type="molecule type" value="Genomic_DNA"/>
</dbReference>
<name>A0A852ZTS6_9ACTN</name>
<dbReference type="AlphaFoldDB" id="A0A852ZTS6"/>
<evidence type="ECO:0000313" key="2">
    <source>
        <dbReference type="Proteomes" id="UP000567795"/>
    </source>
</evidence>
<gene>
    <name evidence="1" type="ORF">FHU37_002198</name>
</gene>